<sequence>MVAGQQNPVIYAVGAGLNSFATFALTGGTVMGGGVMLKNALKEEFTKEILAAIAERDENDTAIPCRKSRLRLLTPTLLKEGGSNGELTFPTGRDSIGSKSILDLSKCDTARLLCL</sequence>
<reference evidence="2" key="1">
    <citation type="submission" date="2015-09" db="EMBL/GenBank/DDBJ databases">
        <authorList>
            <person name="Bertelli C."/>
        </authorList>
    </citation>
    <scope>NUCLEOTIDE SEQUENCE [LARGE SCALE GENOMIC DNA]</scope>
    <source>
        <strain evidence="2">KNic</strain>
    </source>
</reference>
<dbReference type="KEGG" id="pnl:PNK_0826"/>
<dbReference type="EMBL" id="LN879502">
    <property type="protein sequence ID" value="CUI16451.1"/>
    <property type="molecule type" value="Genomic_DNA"/>
</dbReference>
<keyword evidence="2" id="KW-1185">Reference proteome</keyword>
<accession>A0A0U5EQN2</accession>
<evidence type="ECO:0000313" key="1">
    <source>
        <dbReference type="EMBL" id="CUI16451.1"/>
    </source>
</evidence>
<protein>
    <submittedName>
        <fullName evidence="1">Hypothetical membrane protein</fullName>
    </submittedName>
</protein>
<evidence type="ECO:0000313" key="2">
    <source>
        <dbReference type="Proteomes" id="UP000069902"/>
    </source>
</evidence>
<dbReference type="Proteomes" id="UP000069902">
    <property type="component" value="Chromosome cPNK"/>
</dbReference>
<gene>
    <name evidence="1" type="ORF">PNK_0826</name>
</gene>
<name>A0A0U5EQN2_9BACT</name>
<dbReference type="InParanoid" id="A0A0U5EQN2"/>
<dbReference type="AlphaFoldDB" id="A0A0U5EQN2"/>
<proteinExistence type="predicted"/>
<organism evidence="1 2">
    <name type="scientific">Candidatus Protochlamydia naegleriophila</name>
    <dbReference type="NCBI Taxonomy" id="389348"/>
    <lineage>
        <taxon>Bacteria</taxon>
        <taxon>Pseudomonadati</taxon>
        <taxon>Chlamydiota</taxon>
        <taxon>Chlamydiia</taxon>
        <taxon>Parachlamydiales</taxon>
        <taxon>Parachlamydiaceae</taxon>
        <taxon>Candidatus Protochlamydia</taxon>
    </lineage>
</organism>
<dbReference type="RefSeq" id="WP_158021691.1">
    <property type="nucleotide sequence ID" value="NZ_LN879502.1"/>
</dbReference>